<protein>
    <submittedName>
        <fullName evidence="1">Uncharacterized protein</fullName>
    </submittedName>
</protein>
<organism evidence="1 2">
    <name type="scientific">Blattamonas nauphoetae</name>
    <dbReference type="NCBI Taxonomy" id="2049346"/>
    <lineage>
        <taxon>Eukaryota</taxon>
        <taxon>Metamonada</taxon>
        <taxon>Preaxostyla</taxon>
        <taxon>Oxymonadida</taxon>
        <taxon>Blattamonas</taxon>
    </lineage>
</organism>
<gene>
    <name evidence="1" type="ORF">BLNAU_17427</name>
</gene>
<sequence>MFSSLFLADVFMNGVISVEFMIISLKNGLGCLDFGLVESSSRIPKLGDQLGGDRMESSVHLSTTDSLSFNAPTFQSGRKSHSLQFFVNDKAGQSSMFGIPSSCYIDLQDSSFRIDSISCLS</sequence>
<dbReference type="EMBL" id="JARBJD010000194">
    <property type="protein sequence ID" value="KAK2947675.1"/>
    <property type="molecule type" value="Genomic_DNA"/>
</dbReference>
<name>A0ABQ9X8P8_9EUKA</name>
<evidence type="ECO:0000313" key="2">
    <source>
        <dbReference type="Proteomes" id="UP001281761"/>
    </source>
</evidence>
<accession>A0ABQ9X8P8</accession>
<dbReference type="Proteomes" id="UP001281761">
    <property type="component" value="Unassembled WGS sequence"/>
</dbReference>
<reference evidence="1 2" key="1">
    <citation type="journal article" date="2022" name="bioRxiv">
        <title>Genomics of Preaxostyla Flagellates Illuminates Evolutionary Transitions and the Path Towards Mitochondrial Loss.</title>
        <authorList>
            <person name="Novak L.V.F."/>
            <person name="Treitli S.C."/>
            <person name="Pyrih J."/>
            <person name="Halakuc P."/>
            <person name="Pipaliya S.V."/>
            <person name="Vacek V."/>
            <person name="Brzon O."/>
            <person name="Soukal P."/>
            <person name="Eme L."/>
            <person name="Dacks J.B."/>
            <person name="Karnkowska A."/>
            <person name="Elias M."/>
            <person name="Hampl V."/>
        </authorList>
    </citation>
    <scope>NUCLEOTIDE SEQUENCE [LARGE SCALE GENOMIC DNA]</scope>
    <source>
        <strain evidence="1">NAU3</strain>
        <tissue evidence="1">Gut</tissue>
    </source>
</reference>
<evidence type="ECO:0000313" key="1">
    <source>
        <dbReference type="EMBL" id="KAK2947675.1"/>
    </source>
</evidence>
<keyword evidence="2" id="KW-1185">Reference proteome</keyword>
<proteinExistence type="predicted"/>
<comment type="caution">
    <text evidence="1">The sequence shown here is derived from an EMBL/GenBank/DDBJ whole genome shotgun (WGS) entry which is preliminary data.</text>
</comment>